<reference evidence="2" key="1">
    <citation type="journal article" date="2019" name="Int. J. Syst. Evol. Microbiol.">
        <title>The Global Catalogue of Microorganisms (GCM) 10K type strain sequencing project: providing services to taxonomists for standard genome sequencing and annotation.</title>
        <authorList>
            <consortium name="The Broad Institute Genomics Platform"/>
            <consortium name="The Broad Institute Genome Sequencing Center for Infectious Disease"/>
            <person name="Wu L."/>
            <person name="Ma J."/>
        </authorList>
    </citation>
    <scope>NUCLEOTIDE SEQUENCE [LARGE SCALE GENOMIC DNA]</scope>
    <source>
        <strain evidence="2">CCM 8897</strain>
    </source>
</reference>
<dbReference type="InterPro" id="IPR023214">
    <property type="entry name" value="HAD_sf"/>
</dbReference>
<dbReference type="SFLD" id="SFLDG01129">
    <property type="entry name" value="C1.5:_HAD__Beta-PGM__Phosphata"/>
    <property type="match status" value="1"/>
</dbReference>
<sequence length="223" mass="24964">MIKNLIWDYDGTLYDTYPKMLHCLHQALADFGQTSLNRDELYRLIKIKSIRFALNYYQQVYGIPADQVNQRLHSYMRAPDALVVKPFAGVAAVLRQVVAAGGVNLLETHNNHEAIAQMEQDGLWQYFAGGITADDDFPRKPDPTGLNALVAQHRLHPAQTVMVGDRRLDIEAGTAATLPTIYFDPDHFTDAPMATYTVDQIAAISPLLTAAEPGDFFELVRKF</sequence>
<evidence type="ECO:0000313" key="2">
    <source>
        <dbReference type="Proteomes" id="UP001596310"/>
    </source>
</evidence>
<dbReference type="InterPro" id="IPR023198">
    <property type="entry name" value="PGP-like_dom2"/>
</dbReference>
<dbReference type="InterPro" id="IPR050155">
    <property type="entry name" value="HAD-like_hydrolase_sf"/>
</dbReference>
<dbReference type="RefSeq" id="WP_125596071.1">
    <property type="nucleotide sequence ID" value="NZ_JBHSSM010000015.1"/>
</dbReference>
<accession>A0ABW1UM98</accession>
<dbReference type="SUPFAM" id="SSF56784">
    <property type="entry name" value="HAD-like"/>
    <property type="match status" value="1"/>
</dbReference>
<dbReference type="SFLD" id="SFLDS00003">
    <property type="entry name" value="Haloacid_Dehalogenase"/>
    <property type="match status" value="1"/>
</dbReference>
<comment type="caution">
    <text evidence="1">The sequence shown here is derived from an EMBL/GenBank/DDBJ whole genome shotgun (WGS) entry which is preliminary data.</text>
</comment>
<dbReference type="Gene3D" id="1.10.150.240">
    <property type="entry name" value="Putative phosphatase, domain 2"/>
    <property type="match status" value="1"/>
</dbReference>
<gene>
    <name evidence="1" type="ORF">ACFQHW_05695</name>
</gene>
<dbReference type="InterPro" id="IPR041492">
    <property type="entry name" value="HAD_2"/>
</dbReference>
<dbReference type="Gene3D" id="3.40.50.1000">
    <property type="entry name" value="HAD superfamily/HAD-like"/>
    <property type="match status" value="1"/>
</dbReference>
<dbReference type="PANTHER" id="PTHR43434:SF25">
    <property type="entry name" value="PHOSPHOGLYCOLATE PHOSPHATASE"/>
    <property type="match status" value="1"/>
</dbReference>
<dbReference type="InterPro" id="IPR036412">
    <property type="entry name" value="HAD-like_sf"/>
</dbReference>
<proteinExistence type="predicted"/>
<organism evidence="1 2">
    <name type="scientific">Lapidilactobacillus achengensis</name>
    <dbReference type="NCBI Taxonomy" id="2486000"/>
    <lineage>
        <taxon>Bacteria</taxon>
        <taxon>Bacillati</taxon>
        <taxon>Bacillota</taxon>
        <taxon>Bacilli</taxon>
        <taxon>Lactobacillales</taxon>
        <taxon>Lactobacillaceae</taxon>
        <taxon>Lapidilactobacillus</taxon>
    </lineage>
</organism>
<protein>
    <submittedName>
        <fullName evidence="1">HAD hydrolase-like protein</fullName>
    </submittedName>
</protein>
<dbReference type="Pfam" id="PF13419">
    <property type="entry name" value="HAD_2"/>
    <property type="match status" value="1"/>
</dbReference>
<dbReference type="Proteomes" id="UP001596310">
    <property type="component" value="Unassembled WGS sequence"/>
</dbReference>
<dbReference type="PANTHER" id="PTHR43434">
    <property type="entry name" value="PHOSPHOGLYCOLATE PHOSPHATASE"/>
    <property type="match status" value="1"/>
</dbReference>
<evidence type="ECO:0000313" key="1">
    <source>
        <dbReference type="EMBL" id="MFC6315064.1"/>
    </source>
</evidence>
<keyword evidence="2" id="KW-1185">Reference proteome</keyword>
<dbReference type="EMBL" id="JBHSSM010000015">
    <property type="protein sequence ID" value="MFC6315064.1"/>
    <property type="molecule type" value="Genomic_DNA"/>
</dbReference>
<name>A0ABW1UM98_9LACO</name>